<evidence type="ECO:0000313" key="1">
    <source>
        <dbReference type="EMBL" id="KAL0062784.1"/>
    </source>
</evidence>
<organism evidence="1 2">
    <name type="scientific">Marasmius tenuissimus</name>
    <dbReference type="NCBI Taxonomy" id="585030"/>
    <lineage>
        <taxon>Eukaryota</taxon>
        <taxon>Fungi</taxon>
        <taxon>Dikarya</taxon>
        <taxon>Basidiomycota</taxon>
        <taxon>Agaricomycotina</taxon>
        <taxon>Agaricomycetes</taxon>
        <taxon>Agaricomycetidae</taxon>
        <taxon>Agaricales</taxon>
        <taxon>Marasmiineae</taxon>
        <taxon>Marasmiaceae</taxon>
        <taxon>Marasmius</taxon>
    </lineage>
</organism>
<dbReference type="EMBL" id="JBBXMP010000096">
    <property type="protein sequence ID" value="KAL0062784.1"/>
    <property type="molecule type" value="Genomic_DNA"/>
</dbReference>
<keyword evidence="2" id="KW-1185">Reference proteome</keyword>
<reference evidence="1 2" key="1">
    <citation type="submission" date="2024-05" db="EMBL/GenBank/DDBJ databases">
        <title>A draft genome resource for the thread blight pathogen Marasmius tenuissimus strain MS-2.</title>
        <authorList>
            <person name="Yulfo-Soto G.E."/>
            <person name="Baruah I.K."/>
            <person name="Amoako-Attah I."/>
            <person name="Bukari Y."/>
            <person name="Meinhardt L.W."/>
            <person name="Bailey B.A."/>
            <person name="Cohen S.P."/>
        </authorList>
    </citation>
    <scope>NUCLEOTIDE SEQUENCE [LARGE SCALE GENOMIC DNA]</scope>
    <source>
        <strain evidence="1 2">MS-2</strain>
    </source>
</reference>
<proteinExistence type="predicted"/>
<comment type="caution">
    <text evidence="1">The sequence shown here is derived from an EMBL/GenBank/DDBJ whole genome shotgun (WGS) entry which is preliminary data.</text>
</comment>
<sequence length="237" mass="26544">MALDLLQTPLLLSSDSVIFYVDEATLLRVSSNSFKGLLPLTTQDKSQRVLFMRDVSSSELDIMLQAAYNVPSTTAPAVVDIQVLLNAVDRFLEYGISATETITSTSHFYQHLLACAPLHPLEVYALAAQHDMKSLATIASTHTLVVELSQISEELSKRMGSIYLLRLFQLHTARTETLKKLMAADLGYHSTTNDCNIRNQQQLKNGWNLAVASMLFTIKPGEKLLPVIPISRRFWRY</sequence>
<protein>
    <recommendedName>
        <fullName evidence="3">BTB domain-containing protein</fullName>
    </recommendedName>
</protein>
<gene>
    <name evidence="1" type="ORF">AAF712_010322</name>
</gene>
<accession>A0ABR2ZPE2</accession>
<name>A0ABR2ZPE2_9AGAR</name>
<evidence type="ECO:0008006" key="3">
    <source>
        <dbReference type="Google" id="ProtNLM"/>
    </source>
</evidence>
<evidence type="ECO:0000313" key="2">
    <source>
        <dbReference type="Proteomes" id="UP001437256"/>
    </source>
</evidence>
<dbReference type="Proteomes" id="UP001437256">
    <property type="component" value="Unassembled WGS sequence"/>
</dbReference>